<gene>
    <name evidence="2" type="ORF">H8R94_03175</name>
</gene>
<dbReference type="RefSeq" id="WP_186853868.1">
    <property type="nucleotide sequence ID" value="NZ_JACOPG010000001.1"/>
</dbReference>
<dbReference type="InterPro" id="IPR023387">
    <property type="entry name" value="DUF1653-like_dom"/>
</dbReference>
<dbReference type="Pfam" id="PF07866">
    <property type="entry name" value="DUF1653"/>
    <property type="match status" value="1"/>
</dbReference>
<comment type="caution">
    <text evidence="2">The sequence shown here is derived from an EMBL/GenBank/DDBJ whole genome shotgun (WGS) entry which is preliminary data.</text>
</comment>
<dbReference type="InterPro" id="IPR037135">
    <property type="entry name" value="DUF1653-like_dom_sf"/>
</dbReference>
<keyword evidence="3" id="KW-1185">Reference proteome</keyword>
<evidence type="ECO:0000313" key="3">
    <source>
        <dbReference type="Proteomes" id="UP000643810"/>
    </source>
</evidence>
<organism evidence="2 3">
    <name type="scientific">Roseburia lenta</name>
    <dbReference type="NCBI Taxonomy" id="2763061"/>
    <lineage>
        <taxon>Bacteria</taxon>
        <taxon>Bacillati</taxon>
        <taxon>Bacillota</taxon>
        <taxon>Clostridia</taxon>
        <taxon>Lachnospirales</taxon>
        <taxon>Lachnospiraceae</taxon>
        <taxon>Roseburia</taxon>
    </lineage>
</organism>
<sequence length="202" mass="23448">MPQGRPMPGEIYRHFKNKTYQILAVARHSETRELYVVYQALYGDYQTYVRPYDMFISPVDHEKYPEVEQEYRFAYIAFPAETICQPEDMASAGDSTKAMTQDQKVLAKKAAGQPERPVAKEPEVDAELQGVNPHFLDFLDADTYGRKYDIVTEMEEELDDHLINQMAASIDEIIEDGRLEDRILQLEACLRTKARYELNRAR</sequence>
<dbReference type="Proteomes" id="UP000643810">
    <property type="component" value="Unassembled WGS sequence"/>
</dbReference>
<dbReference type="Gene3D" id="2.30.30.320">
    <property type="entry name" value="DUF1653-like domain"/>
    <property type="match status" value="1"/>
</dbReference>
<proteinExistence type="predicted"/>
<dbReference type="EMBL" id="JACOPG010000001">
    <property type="protein sequence ID" value="MBC5685626.1"/>
    <property type="molecule type" value="Genomic_DNA"/>
</dbReference>
<evidence type="ECO:0000313" key="2">
    <source>
        <dbReference type="EMBL" id="MBC5685626.1"/>
    </source>
</evidence>
<protein>
    <submittedName>
        <fullName evidence="2">DUF1653 domain-containing protein</fullName>
    </submittedName>
</protein>
<accession>A0ABR7GFN0</accession>
<evidence type="ECO:0000259" key="1">
    <source>
        <dbReference type="Pfam" id="PF07866"/>
    </source>
</evidence>
<name>A0ABR7GFN0_9FIRM</name>
<feature type="domain" description="DUF1653" evidence="1">
    <location>
        <begin position="11"/>
        <end position="74"/>
    </location>
</feature>
<reference evidence="2 3" key="1">
    <citation type="submission" date="2020-08" db="EMBL/GenBank/DDBJ databases">
        <title>Genome public.</title>
        <authorList>
            <person name="Liu C."/>
            <person name="Sun Q."/>
        </authorList>
    </citation>
    <scope>NUCLEOTIDE SEQUENCE [LARGE SCALE GENOMIC DNA]</scope>
    <source>
        <strain evidence="2 3">NSJ-9</strain>
    </source>
</reference>